<dbReference type="Pfam" id="PF12460">
    <property type="entry name" value="MMS19_C"/>
    <property type="match status" value="1"/>
</dbReference>
<dbReference type="OMA" id="FSFMPEF"/>
<dbReference type="Gene3D" id="1.25.10.10">
    <property type="entry name" value="Leucine-rich Repeat Variant"/>
    <property type="match status" value="2"/>
</dbReference>
<accession>K1VF26</accession>
<evidence type="ECO:0000313" key="9">
    <source>
        <dbReference type="Proteomes" id="UP000006757"/>
    </source>
</evidence>
<dbReference type="STRING" id="1220162.K1VF26"/>
<keyword evidence="9" id="KW-1185">Reference proteome</keyword>
<evidence type="ECO:0000259" key="6">
    <source>
        <dbReference type="Pfam" id="PF12460"/>
    </source>
</evidence>
<evidence type="ECO:0000259" key="7">
    <source>
        <dbReference type="Pfam" id="PF14500"/>
    </source>
</evidence>
<evidence type="ECO:0000313" key="8">
    <source>
        <dbReference type="EMBL" id="EKC97636.1"/>
    </source>
</evidence>
<name>K1VF26_TRIAC</name>
<dbReference type="GO" id="GO:0005634">
    <property type="term" value="C:nucleus"/>
    <property type="evidence" value="ECO:0007669"/>
    <property type="project" value="UniProtKB-SubCell"/>
</dbReference>
<dbReference type="InterPro" id="IPR039920">
    <property type="entry name" value="MMS19"/>
</dbReference>
<dbReference type="GO" id="GO:0097361">
    <property type="term" value="C:cytosolic [4Fe-4S] assembly targeting complex"/>
    <property type="evidence" value="ECO:0007669"/>
    <property type="project" value="UniProtKB-UniRule"/>
</dbReference>
<sequence length="938" mass="102287">MDIERDIRTQVSSSDLNPSSSLIQRLTFLSNTIAAVNKSKINGPATLTALTELSKLPTFDDGAAVDVYKRRTHKPSGIRSFKAISEEFINSYSKVVDGEKDPRNLMLLFQLDKVILSEFNVKDQIEVSFKVLRELTIQEMFDITFCYFPITFRPPPNDPYGITSDDLKTALRACLSASPYFAKQALPLFLEKYPTSAGQTMTMAACFPVYGAEAVGERGEELFDCLKTEILYSSDQGIENSALTALESLARTLYPTQSDAPKGLGELIVKQSLEGLSDPMKNSAPGCAKCLASMIRASPYALAQALPQLFRDFNEPKLPSYRVPLINVITTLLLAARSVYGAEGATRRQSDEHSLDRYRDSLLDVMREGLRTDQLKTAAIRGSVAMAEIPDFLDALQVEELVKGIDNLLVHDNDEEVRTAALSGLKSIAASNPTIVQNSTLPLLFHALPDSAPAADDSAAREAYRRVLKALTELCAAPALFQTLVVRITTKLDLLSTAAGDAECTAAYAWDLLHAVRVVLDAKLGDNHVDVPKYYAEIVPRFTQLAVVAAQSADRPLFRDVRLLRSTADITELLFWEQSAEAIFERAYAGFENGQLKQVVYDEKAIQDAPPLKGSEAERNLVALYTALVRGLKPETVLPFSDADAFLASKVEWALTAQNAFQKRAALDLISAFVNKHAASLSSLPSLLETIWATVTDASQPAAKRQAALQVYFHALALLRNELAYTASERALSLLGGEDALAHATASAFGILAESPGKKPRSHLTVKKLWSFLLPKLLAGEEGASGAAREPYLLAFAALLPLVPASLYLSDLRKLLPILLRALAIESAEERKNVITALTSVLETASSRTETDQLLHEHAEEIVDGLLRAGRTSKTGKVRAAALAGLGVVPDAIRYETLGKAKARVIRELGLCLDDPLRGVRREAVDTRAAWYTYGNGS</sequence>
<comment type="similarity">
    <text evidence="2 5">Belongs to the MET18/MMS19 family.</text>
</comment>
<gene>
    <name evidence="8" type="ORF">A1Q2_08095</name>
</gene>
<evidence type="ECO:0000256" key="3">
    <source>
        <dbReference type="ARBA" id="ARBA00022737"/>
    </source>
</evidence>
<dbReference type="FunCoup" id="K1VF26">
    <property type="interactions" value="422"/>
</dbReference>
<keyword evidence="5" id="KW-0227">DNA damage</keyword>
<dbReference type="Pfam" id="PF14500">
    <property type="entry name" value="MMS19_N"/>
    <property type="match status" value="1"/>
</dbReference>
<keyword evidence="4 5" id="KW-0539">Nucleus</keyword>
<proteinExistence type="inferred from homology"/>
<evidence type="ECO:0000256" key="1">
    <source>
        <dbReference type="ARBA" id="ARBA00004123"/>
    </source>
</evidence>
<dbReference type="InterPro" id="IPR016024">
    <property type="entry name" value="ARM-type_fold"/>
</dbReference>
<dbReference type="PANTHER" id="PTHR12891:SF0">
    <property type="entry name" value="MMS19 NUCLEOTIDE EXCISION REPAIR PROTEIN HOMOLOG"/>
    <property type="match status" value="1"/>
</dbReference>
<dbReference type="GO" id="GO:0051604">
    <property type="term" value="P:protein maturation"/>
    <property type="evidence" value="ECO:0007669"/>
    <property type="project" value="UniProtKB-UniRule"/>
</dbReference>
<dbReference type="OrthoDB" id="342900at2759"/>
<dbReference type="HOGENOM" id="CLU_005943_1_0_1"/>
<evidence type="ECO:0000256" key="5">
    <source>
        <dbReference type="RuleBase" id="RU367072"/>
    </source>
</evidence>
<dbReference type="GO" id="GO:0016226">
    <property type="term" value="P:iron-sulfur cluster assembly"/>
    <property type="evidence" value="ECO:0007669"/>
    <property type="project" value="UniProtKB-UniRule"/>
</dbReference>
<dbReference type="EMBL" id="AMBO01000406">
    <property type="protein sequence ID" value="EKC97636.1"/>
    <property type="molecule type" value="Genomic_DNA"/>
</dbReference>
<dbReference type="InterPro" id="IPR029240">
    <property type="entry name" value="MMS19_N"/>
</dbReference>
<comment type="caution">
    <text evidence="8">The sequence shown here is derived from an EMBL/GenBank/DDBJ whole genome shotgun (WGS) entry which is preliminary data.</text>
</comment>
<evidence type="ECO:0000256" key="4">
    <source>
        <dbReference type="ARBA" id="ARBA00023242"/>
    </source>
</evidence>
<feature type="domain" description="MMS19 C-terminal" evidence="6">
    <location>
        <begin position="467"/>
        <end position="890"/>
    </location>
</feature>
<feature type="domain" description="MMS19 N-terminal" evidence="7">
    <location>
        <begin position="81"/>
        <end position="231"/>
    </location>
</feature>
<reference evidence="8 9" key="1">
    <citation type="journal article" date="2012" name="Eukaryot. Cell">
        <title>Genome sequence of the Trichosporon asahii environmental strain CBS 8904.</title>
        <authorList>
            <person name="Yang R.Y."/>
            <person name="Li H.T."/>
            <person name="Zhu H."/>
            <person name="Zhou G.P."/>
            <person name="Wang M."/>
            <person name="Wang L."/>
        </authorList>
    </citation>
    <scope>NUCLEOTIDE SEQUENCE [LARGE SCALE GENOMIC DNA]</scope>
    <source>
        <strain evidence="8 9">CBS 8904</strain>
    </source>
</reference>
<evidence type="ECO:0000256" key="2">
    <source>
        <dbReference type="ARBA" id="ARBA00009340"/>
    </source>
</evidence>
<dbReference type="SUPFAM" id="SSF48371">
    <property type="entry name" value="ARM repeat"/>
    <property type="match status" value="1"/>
</dbReference>
<dbReference type="GO" id="GO:0006281">
    <property type="term" value="P:DNA repair"/>
    <property type="evidence" value="ECO:0007669"/>
    <property type="project" value="UniProtKB-UniRule"/>
</dbReference>
<organism evidence="8 9">
    <name type="scientific">Trichosporon asahii var. asahii (strain CBS 8904)</name>
    <name type="common">Yeast</name>
    <dbReference type="NCBI Taxonomy" id="1220162"/>
    <lineage>
        <taxon>Eukaryota</taxon>
        <taxon>Fungi</taxon>
        <taxon>Dikarya</taxon>
        <taxon>Basidiomycota</taxon>
        <taxon>Agaricomycotina</taxon>
        <taxon>Tremellomycetes</taxon>
        <taxon>Trichosporonales</taxon>
        <taxon>Trichosporonaceae</taxon>
        <taxon>Trichosporon</taxon>
    </lineage>
</organism>
<keyword evidence="5" id="KW-0234">DNA repair</keyword>
<keyword evidence="3" id="KW-0677">Repeat</keyword>
<dbReference type="InParanoid" id="K1VF26"/>
<dbReference type="AlphaFoldDB" id="K1VF26"/>
<comment type="function">
    <text evidence="5">Key component of the cytosolic iron-sulfur protein assembly (CIA) complex, a multiprotein complex that mediates the incorporation of iron-sulfur cluster into apoproteins specifically involved in DNA metabolism and genomic integrity. In the CIA complex, MMS19 acts as an adapter between early-acting CIA components and a subset of cellular target iron-sulfur proteins.</text>
</comment>
<dbReference type="InterPro" id="IPR024687">
    <property type="entry name" value="MMS19_C"/>
</dbReference>
<dbReference type="eggNOG" id="KOG1967">
    <property type="taxonomic scope" value="Eukaryota"/>
</dbReference>
<dbReference type="Proteomes" id="UP000006757">
    <property type="component" value="Unassembled WGS sequence"/>
</dbReference>
<protein>
    <recommendedName>
        <fullName evidence="5">MMS19 nucleotide excision repair protein</fullName>
    </recommendedName>
</protein>
<comment type="subcellular location">
    <subcellularLocation>
        <location evidence="1 5">Nucleus</location>
    </subcellularLocation>
</comment>
<dbReference type="PANTHER" id="PTHR12891">
    <property type="entry name" value="DNA REPAIR/TRANSCRIPTION PROTEIN MET18/MMS19"/>
    <property type="match status" value="1"/>
</dbReference>
<dbReference type="InterPro" id="IPR011989">
    <property type="entry name" value="ARM-like"/>
</dbReference>